<organism evidence="2">
    <name type="scientific">Arion vulgaris</name>
    <dbReference type="NCBI Taxonomy" id="1028688"/>
    <lineage>
        <taxon>Eukaryota</taxon>
        <taxon>Metazoa</taxon>
        <taxon>Spiralia</taxon>
        <taxon>Lophotrochozoa</taxon>
        <taxon>Mollusca</taxon>
        <taxon>Gastropoda</taxon>
        <taxon>Heterobranchia</taxon>
        <taxon>Euthyneura</taxon>
        <taxon>Panpulmonata</taxon>
        <taxon>Eupulmonata</taxon>
        <taxon>Stylommatophora</taxon>
        <taxon>Helicina</taxon>
        <taxon>Arionoidea</taxon>
        <taxon>Arionidae</taxon>
        <taxon>Arion</taxon>
    </lineage>
</organism>
<evidence type="ECO:0000313" key="1">
    <source>
        <dbReference type="EMBL" id="CEK56621.1"/>
    </source>
</evidence>
<reference evidence="2" key="1">
    <citation type="submission" date="2014-12" db="EMBL/GenBank/DDBJ databases">
        <title>Insight into the proteome of Arion vulgaris.</title>
        <authorList>
            <person name="Aradska J."/>
            <person name="Bulat T."/>
            <person name="Smidak R."/>
            <person name="Sarate P."/>
            <person name="Gangsoo J."/>
            <person name="Sialana F."/>
            <person name="Bilban M."/>
            <person name="Lubec G."/>
        </authorList>
    </citation>
    <scope>NUCLEOTIDE SEQUENCE</scope>
    <source>
        <tissue evidence="2">Skin</tissue>
    </source>
</reference>
<proteinExistence type="predicted"/>
<gene>
    <name evidence="2" type="primary">ORF28092</name>
    <name evidence="1" type="synonym">ORF28091</name>
</gene>
<dbReference type="EMBL" id="HACG01009756">
    <property type="protein sequence ID" value="CEK56621.1"/>
    <property type="molecule type" value="Transcribed_RNA"/>
</dbReference>
<name>A0A0B6YKA6_9EUPU</name>
<dbReference type="AlphaFoldDB" id="A0A0B6YKA6"/>
<accession>A0A0B6YKA6</accession>
<protein>
    <submittedName>
        <fullName evidence="2">Uncharacterized protein</fullName>
    </submittedName>
</protein>
<dbReference type="EMBL" id="HACG01009757">
    <property type="protein sequence ID" value="CEK56622.1"/>
    <property type="molecule type" value="Transcribed_RNA"/>
</dbReference>
<sequence>MLSVAENPALVESIGYHCNTPSFLVQKLLYKLHPLTMFVNLHVIVVEGYFCNYSRSTTCGPFYVTIE</sequence>
<evidence type="ECO:0000313" key="2">
    <source>
        <dbReference type="EMBL" id="CEK56622.1"/>
    </source>
</evidence>